<keyword evidence="5" id="KW-0256">Endoplasmic reticulum</keyword>
<gene>
    <name evidence="9" type="ORF">B9Z65_3259</name>
</gene>
<evidence type="ECO:0000256" key="7">
    <source>
        <dbReference type="SAM" id="MobiDB-lite"/>
    </source>
</evidence>
<proteinExistence type="inferred from homology"/>
<dbReference type="Pfam" id="PF10256">
    <property type="entry name" value="Erf4"/>
    <property type="match status" value="1"/>
</dbReference>
<reference evidence="9 10" key="1">
    <citation type="submission" date="2017-05" db="EMBL/GenBank/DDBJ databases">
        <title>Draft genome sequence of Elsinoe australis.</title>
        <authorList>
            <person name="Cheng Q."/>
        </authorList>
    </citation>
    <scope>NUCLEOTIDE SEQUENCE [LARGE SCALE GENOMIC DNA]</scope>
    <source>
        <strain evidence="9 10">NL1</strain>
    </source>
</reference>
<keyword evidence="10" id="KW-1185">Reference proteome</keyword>
<evidence type="ECO:0000313" key="9">
    <source>
        <dbReference type="EMBL" id="PSK53059.1"/>
    </source>
</evidence>
<feature type="region of interest" description="Disordered" evidence="7">
    <location>
        <begin position="1"/>
        <end position="149"/>
    </location>
</feature>
<evidence type="ECO:0000259" key="8">
    <source>
        <dbReference type="Pfam" id="PF10256"/>
    </source>
</evidence>
<feature type="compositionally biased region" description="Polar residues" evidence="7">
    <location>
        <begin position="57"/>
        <end position="66"/>
    </location>
</feature>
<dbReference type="STRING" id="40998.A0A2P7ZXV9"/>
<organism evidence="9 10">
    <name type="scientific">Elsinoe australis</name>
    <dbReference type="NCBI Taxonomy" id="40998"/>
    <lineage>
        <taxon>Eukaryota</taxon>
        <taxon>Fungi</taxon>
        <taxon>Dikarya</taxon>
        <taxon>Ascomycota</taxon>
        <taxon>Pezizomycotina</taxon>
        <taxon>Dothideomycetes</taxon>
        <taxon>Dothideomycetidae</taxon>
        <taxon>Myriangiales</taxon>
        <taxon>Elsinoaceae</taxon>
        <taxon>Elsinoe</taxon>
    </lineage>
</organism>
<dbReference type="EMBL" id="NHZQ01000102">
    <property type="protein sequence ID" value="PSK53059.1"/>
    <property type="molecule type" value="Genomic_DNA"/>
</dbReference>
<dbReference type="OrthoDB" id="5377273at2759"/>
<evidence type="ECO:0000256" key="2">
    <source>
        <dbReference type="ARBA" id="ARBA00007732"/>
    </source>
</evidence>
<dbReference type="InterPro" id="IPR051371">
    <property type="entry name" value="Ras_palmitoyltransferase"/>
</dbReference>
<evidence type="ECO:0000256" key="6">
    <source>
        <dbReference type="ARBA" id="ARBA00023136"/>
    </source>
</evidence>
<evidence type="ECO:0000256" key="3">
    <source>
        <dbReference type="ARBA" id="ARBA00011396"/>
    </source>
</evidence>
<dbReference type="GO" id="GO:0005789">
    <property type="term" value="C:endoplasmic reticulum membrane"/>
    <property type="evidence" value="ECO:0007669"/>
    <property type="project" value="UniProtKB-SubCell"/>
</dbReference>
<dbReference type="PANTHER" id="PTHR13254:SF0">
    <property type="entry name" value="GOLGIN SUBFAMILY A MEMBER 7_ERF4 DOMAIN-CONTAINING PROTEIN"/>
    <property type="match status" value="1"/>
</dbReference>
<dbReference type="InterPro" id="IPR019383">
    <property type="entry name" value="Golgin_A_7/ERF4"/>
</dbReference>
<comment type="subcellular location">
    <subcellularLocation>
        <location evidence="1">Endoplasmic reticulum membrane</location>
        <topology evidence="1">Peripheral membrane protein</topology>
    </subcellularLocation>
</comment>
<keyword evidence="6" id="KW-0472">Membrane</keyword>
<sequence length="287" mass="31136">MASTAARLAGMDIPTSTTPAPAPVPTNADPESQNTHSITPRPSRASIPLDRRPSRKSIVSQKSRSSLMGAPASDAPPLPPKAAERAAAQHQQGPQYSVTSSSLPNGGPDTTAQEADEEGSDTEGEDLPWGPTHPCFPHPNPHVPKGSEAHETTRVIRVQRDWLVAGDAYPQFQNVYPEILAEWISEEEFRWVIEEVNGRCKVAFDPEGTRAKVDAVMGVLTGFVWDDAGFTGVKQGVKGLEGWMEGWNQEREGRGLEGRLVPLRTTGWLNLDVVIPDPGIDVVDQER</sequence>
<comment type="similarity">
    <text evidence="2">Belongs to the ERF4 family.</text>
</comment>
<dbReference type="Proteomes" id="UP000243723">
    <property type="component" value="Unassembled WGS sequence"/>
</dbReference>
<evidence type="ECO:0000313" key="10">
    <source>
        <dbReference type="Proteomes" id="UP000243723"/>
    </source>
</evidence>
<comment type="caution">
    <text evidence="9">The sequence shown here is derived from an EMBL/GenBank/DDBJ whole genome shotgun (WGS) entry which is preliminary data.</text>
</comment>
<name>A0A2P7ZXV9_9PEZI</name>
<evidence type="ECO:0000256" key="1">
    <source>
        <dbReference type="ARBA" id="ARBA00004406"/>
    </source>
</evidence>
<dbReference type="GO" id="GO:0031211">
    <property type="term" value="C:endoplasmic reticulum palmitoyltransferase complex"/>
    <property type="evidence" value="ECO:0007669"/>
    <property type="project" value="TreeGrafter"/>
</dbReference>
<feature type="compositionally biased region" description="Low complexity" evidence="7">
    <location>
        <begin position="14"/>
        <end position="30"/>
    </location>
</feature>
<protein>
    <recommendedName>
        <fullName evidence="4">Ras modification protein ERF4</fullName>
    </recommendedName>
</protein>
<feature type="compositionally biased region" description="Polar residues" evidence="7">
    <location>
        <begin position="31"/>
        <end position="40"/>
    </location>
</feature>
<dbReference type="GO" id="GO:0006612">
    <property type="term" value="P:protein targeting to membrane"/>
    <property type="evidence" value="ECO:0007669"/>
    <property type="project" value="TreeGrafter"/>
</dbReference>
<comment type="subunit">
    <text evidence="3">Interacts with ERF2.</text>
</comment>
<evidence type="ECO:0000256" key="4">
    <source>
        <dbReference type="ARBA" id="ARBA00018463"/>
    </source>
</evidence>
<accession>A0A2P7ZXV9</accession>
<evidence type="ECO:0000256" key="5">
    <source>
        <dbReference type="ARBA" id="ARBA00022824"/>
    </source>
</evidence>
<dbReference type="PANTHER" id="PTHR13254">
    <property type="entry name" value="GOLGI AUTOANTIGEN, GOLGIN SUBFAMILY A, 7"/>
    <property type="match status" value="1"/>
</dbReference>
<feature type="compositionally biased region" description="Acidic residues" evidence="7">
    <location>
        <begin position="114"/>
        <end position="126"/>
    </location>
</feature>
<feature type="domain" description="Golgin subfamily A member 7/ERF4" evidence="8">
    <location>
        <begin position="155"/>
        <end position="272"/>
    </location>
</feature>
<feature type="compositionally biased region" description="Polar residues" evidence="7">
    <location>
        <begin position="89"/>
        <end position="113"/>
    </location>
</feature>
<dbReference type="AlphaFoldDB" id="A0A2P7ZXV9"/>